<dbReference type="AlphaFoldDB" id="A0AAD6R986"/>
<sequence length="44" mass="4859">MNNAVIRHGTAQICRQDVGGKWNGQPSINCNWGLQLTDKNETCS</sequence>
<reference evidence="1" key="1">
    <citation type="journal article" date="2023" name="Mol. Ecol. Resour.">
        <title>Chromosome-level genome assembly of a triploid poplar Populus alba 'Berolinensis'.</title>
        <authorList>
            <person name="Chen S."/>
            <person name="Yu Y."/>
            <person name="Wang X."/>
            <person name="Wang S."/>
            <person name="Zhang T."/>
            <person name="Zhou Y."/>
            <person name="He R."/>
            <person name="Meng N."/>
            <person name="Wang Y."/>
            <person name="Liu W."/>
            <person name="Liu Z."/>
            <person name="Liu J."/>
            <person name="Guo Q."/>
            <person name="Huang H."/>
            <person name="Sederoff R.R."/>
            <person name="Wang G."/>
            <person name="Qu G."/>
            <person name="Chen S."/>
        </authorList>
    </citation>
    <scope>NUCLEOTIDE SEQUENCE</scope>
    <source>
        <strain evidence="1">SC-2020</strain>
    </source>
</reference>
<name>A0AAD6R986_9ROSI</name>
<protein>
    <submittedName>
        <fullName evidence="1">Uncharacterized protein</fullName>
    </submittedName>
</protein>
<dbReference type="Proteomes" id="UP001164929">
    <property type="component" value="Chromosome 3"/>
</dbReference>
<evidence type="ECO:0000313" key="1">
    <source>
        <dbReference type="EMBL" id="KAJ7004472.1"/>
    </source>
</evidence>
<gene>
    <name evidence="1" type="ORF">NC653_009356</name>
</gene>
<proteinExistence type="predicted"/>
<dbReference type="EMBL" id="JAQIZT010000003">
    <property type="protein sequence ID" value="KAJ7004472.1"/>
    <property type="molecule type" value="Genomic_DNA"/>
</dbReference>
<comment type="caution">
    <text evidence="1">The sequence shown here is derived from an EMBL/GenBank/DDBJ whole genome shotgun (WGS) entry which is preliminary data.</text>
</comment>
<evidence type="ECO:0000313" key="2">
    <source>
        <dbReference type="Proteomes" id="UP001164929"/>
    </source>
</evidence>
<organism evidence="1 2">
    <name type="scientific">Populus alba x Populus x berolinensis</name>
    <dbReference type="NCBI Taxonomy" id="444605"/>
    <lineage>
        <taxon>Eukaryota</taxon>
        <taxon>Viridiplantae</taxon>
        <taxon>Streptophyta</taxon>
        <taxon>Embryophyta</taxon>
        <taxon>Tracheophyta</taxon>
        <taxon>Spermatophyta</taxon>
        <taxon>Magnoliopsida</taxon>
        <taxon>eudicotyledons</taxon>
        <taxon>Gunneridae</taxon>
        <taxon>Pentapetalae</taxon>
        <taxon>rosids</taxon>
        <taxon>fabids</taxon>
        <taxon>Malpighiales</taxon>
        <taxon>Salicaceae</taxon>
        <taxon>Saliceae</taxon>
        <taxon>Populus</taxon>
    </lineage>
</organism>
<accession>A0AAD6R986</accession>
<keyword evidence="2" id="KW-1185">Reference proteome</keyword>